<evidence type="ECO:0000313" key="12">
    <source>
        <dbReference type="Proteomes" id="UP000286931"/>
    </source>
</evidence>
<name>A0A401YYP5_9ACTN</name>
<evidence type="ECO:0000256" key="6">
    <source>
        <dbReference type="ARBA" id="ARBA00023118"/>
    </source>
</evidence>
<dbReference type="EMBL" id="BIFH01000034">
    <property type="protein sequence ID" value="GCD99752.1"/>
    <property type="molecule type" value="Genomic_DNA"/>
</dbReference>
<keyword evidence="3 9" id="KW-0812">Transmembrane</keyword>
<gene>
    <name evidence="11" type="ORF">EHYA_07474</name>
</gene>
<keyword evidence="2" id="KW-1003">Cell membrane</keyword>
<dbReference type="RefSeq" id="WP_126641526.1">
    <property type="nucleotide sequence ID" value="NZ_BIFH01000034.1"/>
</dbReference>
<organism evidence="11 12">
    <name type="scientific">Embleya hyalina</name>
    <dbReference type="NCBI Taxonomy" id="516124"/>
    <lineage>
        <taxon>Bacteria</taxon>
        <taxon>Bacillati</taxon>
        <taxon>Actinomycetota</taxon>
        <taxon>Actinomycetes</taxon>
        <taxon>Kitasatosporales</taxon>
        <taxon>Streptomycetaceae</taxon>
        <taxon>Embleya</taxon>
    </lineage>
</organism>
<evidence type="ECO:0000256" key="3">
    <source>
        <dbReference type="ARBA" id="ARBA00022692"/>
    </source>
</evidence>
<evidence type="ECO:0000256" key="1">
    <source>
        <dbReference type="ARBA" id="ARBA00004236"/>
    </source>
</evidence>
<comment type="subcellular location">
    <subcellularLocation>
        <location evidence="1">Cell membrane</location>
    </subcellularLocation>
</comment>
<dbReference type="InterPro" id="IPR043760">
    <property type="entry name" value="PycTM_dom"/>
</dbReference>
<feature type="region of interest" description="Disordered" evidence="8">
    <location>
        <begin position="1"/>
        <end position="20"/>
    </location>
</feature>
<proteinExistence type="predicted"/>
<feature type="transmembrane region" description="Helical" evidence="9">
    <location>
        <begin position="134"/>
        <end position="156"/>
    </location>
</feature>
<sequence length="157" mass="16072">MTAVDDVTPRAGSGDGPGSGLDDAGLVGALHRRNADLVAGHRASDTKAGLLLAVVGVFAPSLSRMPIGPARGVGAGLALAGVLLVLVLVPRTGGWLRPAVDVDTTLRRVADRESLRELAVEYERLGRITARKHALIRAALLVLAATPVIALIAASIP</sequence>
<evidence type="ECO:0000256" key="9">
    <source>
        <dbReference type="SAM" id="Phobius"/>
    </source>
</evidence>
<reference evidence="11 12" key="1">
    <citation type="submission" date="2018-12" db="EMBL/GenBank/DDBJ databases">
        <title>Draft genome sequence of Embleya hyalina NBRC 13850T.</title>
        <authorList>
            <person name="Komaki H."/>
            <person name="Hosoyama A."/>
            <person name="Kimura A."/>
            <person name="Ichikawa N."/>
            <person name="Tamura T."/>
        </authorList>
    </citation>
    <scope>NUCLEOTIDE SEQUENCE [LARGE SCALE GENOMIC DNA]</scope>
    <source>
        <strain evidence="11 12">NBRC 13850</strain>
    </source>
</reference>
<dbReference type="Proteomes" id="UP000286931">
    <property type="component" value="Unassembled WGS sequence"/>
</dbReference>
<evidence type="ECO:0000259" key="10">
    <source>
        <dbReference type="Pfam" id="PF18967"/>
    </source>
</evidence>
<dbReference type="AlphaFoldDB" id="A0A401YYP5"/>
<protein>
    <recommendedName>
        <fullName evidence="10">Pycsar effector protein domain-containing protein</fullName>
    </recommendedName>
</protein>
<evidence type="ECO:0000256" key="4">
    <source>
        <dbReference type="ARBA" id="ARBA00022741"/>
    </source>
</evidence>
<accession>A0A401YYP5</accession>
<evidence type="ECO:0000256" key="5">
    <source>
        <dbReference type="ARBA" id="ARBA00022989"/>
    </source>
</evidence>
<keyword evidence="12" id="KW-1185">Reference proteome</keyword>
<dbReference type="Pfam" id="PF18967">
    <property type="entry name" value="PycTM"/>
    <property type="match status" value="1"/>
</dbReference>
<evidence type="ECO:0000256" key="8">
    <source>
        <dbReference type="SAM" id="MobiDB-lite"/>
    </source>
</evidence>
<keyword evidence="4" id="KW-0547">Nucleotide-binding</keyword>
<feature type="domain" description="Pycsar effector protein" evidence="10">
    <location>
        <begin position="42"/>
        <end position="155"/>
    </location>
</feature>
<keyword evidence="7 9" id="KW-0472">Membrane</keyword>
<feature type="transmembrane region" description="Helical" evidence="9">
    <location>
        <begin position="73"/>
        <end position="89"/>
    </location>
</feature>
<keyword evidence="6" id="KW-0051">Antiviral defense</keyword>
<evidence type="ECO:0000256" key="7">
    <source>
        <dbReference type="ARBA" id="ARBA00023136"/>
    </source>
</evidence>
<keyword evidence="5 9" id="KW-1133">Transmembrane helix</keyword>
<evidence type="ECO:0000313" key="11">
    <source>
        <dbReference type="EMBL" id="GCD99752.1"/>
    </source>
</evidence>
<comment type="caution">
    <text evidence="11">The sequence shown here is derived from an EMBL/GenBank/DDBJ whole genome shotgun (WGS) entry which is preliminary data.</text>
</comment>
<evidence type="ECO:0000256" key="2">
    <source>
        <dbReference type="ARBA" id="ARBA00022475"/>
    </source>
</evidence>